<organism evidence="2 3">
    <name type="scientific">Candida albicans</name>
    <name type="common">Yeast</name>
    <dbReference type="NCBI Taxonomy" id="5476"/>
    <lineage>
        <taxon>Eukaryota</taxon>
        <taxon>Fungi</taxon>
        <taxon>Dikarya</taxon>
        <taxon>Ascomycota</taxon>
        <taxon>Saccharomycotina</taxon>
        <taxon>Pichiomycetes</taxon>
        <taxon>Debaryomycetaceae</taxon>
        <taxon>Candida/Lodderomyces clade</taxon>
        <taxon>Candida</taxon>
    </lineage>
</organism>
<feature type="compositionally biased region" description="Polar residues" evidence="1">
    <location>
        <begin position="444"/>
        <end position="465"/>
    </location>
</feature>
<dbReference type="Proteomes" id="UP000536275">
    <property type="component" value="Unassembled WGS sequence"/>
</dbReference>
<gene>
    <name evidence="2" type="ORF">FOB64_004475</name>
</gene>
<feature type="region of interest" description="Disordered" evidence="1">
    <location>
        <begin position="441"/>
        <end position="499"/>
    </location>
</feature>
<evidence type="ECO:0000313" key="3">
    <source>
        <dbReference type="Proteomes" id="UP000536275"/>
    </source>
</evidence>
<name>A0A8H6BZC2_CANAX</name>
<sequence length="499" mass="54827">MINKNLNLSLKLNKLDFVPPNSNFGGSSSPFTPVDQTLKTPLEAPQHQTEFPLQHQFQSQQQGYHGNVNQSSLYQNPEVNESDDILTDIDEPCNLTRRNFTLFFTNQFDQVLISIYSTILSLPTTTPFSGNIPPSGLVSKVANETIKELIRVTSASKNTPIYDQFNIINSDCLRSHEYQPIILQLIRKRLLEICHSKNNSVNKLPESTSISLNSTVTRNSSVSNLSLSDMNLMNYNNSNQNNTAVNLARSRSSSINLRKQSLTRNNSNNWLHVGNINNLRPSGNPDFNMSTDSLQSFQDFVPQSIINRTSNGSGNANVTNNSNNLVSSSSNVGQLNSMMMDYHITPPTSHKGSISSTNSPYNIVHNPCTSDSEEFQFLQRSRSSSRGNNLPQALNINTDMSNLQALNSLQGNSGNSKYVQPGLSLDSPFLSATTPGDEYFSGPSFANPSNNSTTAAISAGSNSVENAEAGGDTSKANLPNQYSLSEKKRDSLKMKRGIH</sequence>
<protein>
    <submittedName>
        <fullName evidence="2">Uncharacterized protein</fullName>
    </submittedName>
</protein>
<proteinExistence type="predicted"/>
<accession>A0A8H6BZC2</accession>
<evidence type="ECO:0000313" key="2">
    <source>
        <dbReference type="EMBL" id="KAF6067037.1"/>
    </source>
</evidence>
<comment type="caution">
    <text evidence="2">The sequence shown here is derived from an EMBL/GenBank/DDBJ whole genome shotgun (WGS) entry which is preliminary data.</text>
</comment>
<evidence type="ECO:0000256" key="1">
    <source>
        <dbReference type="SAM" id="MobiDB-lite"/>
    </source>
</evidence>
<reference evidence="2 3" key="1">
    <citation type="submission" date="2020-03" db="EMBL/GenBank/DDBJ databases">
        <title>FDA dAtabase for Regulatory Grade micrObial Sequences (FDA-ARGOS): Supporting development and validation of Infectious Disease Dx tests.</title>
        <authorList>
            <person name="Campos J."/>
            <person name="Goldberg B."/>
            <person name="Tallon L."/>
            <person name="Sadzewicz L."/>
            <person name="Vavikolanu K."/>
            <person name="Mehta A."/>
            <person name="Aluvathingal J."/>
            <person name="Nadendla S."/>
            <person name="Nandy P."/>
            <person name="Geyer C."/>
            <person name="Yan Y."/>
            <person name="Sichtig H."/>
        </authorList>
    </citation>
    <scope>NUCLEOTIDE SEQUENCE [LARGE SCALE GENOMIC DNA]</scope>
    <source>
        <strain evidence="2 3">FDAARGOS_656</strain>
    </source>
</reference>
<dbReference type="AlphaFoldDB" id="A0A8H6BZC2"/>
<feature type="compositionally biased region" description="Polar residues" evidence="1">
    <location>
        <begin position="474"/>
        <end position="484"/>
    </location>
</feature>
<dbReference type="EMBL" id="JABWAD010000055">
    <property type="protein sequence ID" value="KAF6067037.1"/>
    <property type="molecule type" value="Genomic_DNA"/>
</dbReference>